<dbReference type="InterPro" id="IPR036291">
    <property type="entry name" value="NAD(P)-bd_dom_sf"/>
</dbReference>
<dbReference type="Gene3D" id="3.40.50.720">
    <property type="entry name" value="NAD(P)-binding Rossmann-like Domain"/>
    <property type="match status" value="1"/>
</dbReference>
<dbReference type="PANTHER" id="PTHR45458">
    <property type="entry name" value="SHORT-CHAIN DEHYDROGENASE/REDUCTASE SDR"/>
    <property type="match status" value="1"/>
</dbReference>
<accession>A0ABR2VF43</accession>
<evidence type="ECO:0000313" key="2">
    <source>
        <dbReference type="EMBL" id="KAK9425538.1"/>
    </source>
</evidence>
<evidence type="ECO:0000313" key="3">
    <source>
        <dbReference type="Proteomes" id="UP001408356"/>
    </source>
</evidence>
<keyword evidence="1" id="KW-0539">Nucleus</keyword>
<dbReference type="EMBL" id="JARVKF010000014">
    <property type="protein sequence ID" value="KAK9425538.1"/>
    <property type="molecule type" value="Genomic_DNA"/>
</dbReference>
<dbReference type="PRINTS" id="PR00081">
    <property type="entry name" value="GDHRDH"/>
</dbReference>
<dbReference type="Pfam" id="PF00106">
    <property type="entry name" value="adh_short"/>
    <property type="match status" value="1"/>
</dbReference>
<dbReference type="InterPro" id="IPR021858">
    <property type="entry name" value="Fun_TF"/>
</dbReference>
<dbReference type="Proteomes" id="UP001408356">
    <property type="component" value="Unassembled WGS sequence"/>
</dbReference>
<dbReference type="InterPro" id="IPR052184">
    <property type="entry name" value="SDR_enzymes"/>
</dbReference>
<protein>
    <submittedName>
        <fullName evidence="2">Zn(2)-C6 fungal-type domain-containing protein</fullName>
    </submittedName>
</protein>
<dbReference type="Pfam" id="PF11951">
    <property type="entry name" value="Fungal_trans_2"/>
    <property type="match status" value="2"/>
</dbReference>
<dbReference type="PANTHER" id="PTHR45458:SF3">
    <property type="entry name" value="CHAIN DEHYDROGENASE (ATSC), PUTATIVE-RELATED"/>
    <property type="match status" value="1"/>
</dbReference>
<keyword evidence="3" id="KW-1185">Reference proteome</keyword>
<evidence type="ECO:0000256" key="1">
    <source>
        <dbReference type="ARBA" id="ARBA00023242"/>
    </source>
</evidence>
<proteinExistence type="predicted"/>
<gene>
    <name evidence="2" type="ORF">SUNI508_12922</name>
</gene>
<comment type="caution">
    <text evidence="2">The sequence shown here is derived from an EMBL/GenBank/DDBJ whole genome shotgun (WGS) entry which is preliminary data.</text>
</comment>
<reference evidence="2 3" key="1">
    <citation type="journal article" date="2024" name="J. Plant Pathol.">
        <title>Sequence and assembly of the genome of Seiridium unicorne, isolate CBS 538.82, causal agent of cypress canker disease.</title>
        <authorList>
            <person name="Scali E."/>
            <person name="Rocca G.D."/>
            <person name="Danti R."/>
            <person name="Garbelotto M."/>
            <person name="Barberini S."/>
            <person name="Baroncelli R."/>
            <person name="Emiliani G."/>
        </authorList>
    </citation>
    <scope>NUCLEOTIDE SEQUENCE [LARGE SCALE GENOMIC DNA]</scope>
    <source>
        <strain evidence="2 3">BM-138-508</strain>
    </source>
</reference>
<name>A0ABR2VF43_9PEZI</name>
<dbReference type="InterPro" id="IPR002347">
    <property type="entry name" value="SDR_fam"/>
</dbReference>
<dbReference type="SUPFAM" id="SSF51735">
    <property type="entry name" value="NAD(P)-binding Rossmann-fold domains"/>
    <property type="match status" value="1"/>
</dbReference>
<organism evidence="2 3">
    <name type="scientific">Seiridium unicorne</name>
    <dbReference type="NCBI Taxonomy" id="138068"/>
    <lineage>
        <taxon>Eukaryota</taxon>
        <taxon>Fungi</taxon>
        <taxon>Dikarya</taxon>
        <taxon>Ascomycota</taxon>
        <taxon>Pezizomycotina</taxon>
        <taxon>Sordariomycetes</taxon>
        <taxon>Xylariomycetidae</taxon>
        <taxon>Amphisphaeriales</taxon>
        <taxon>Sporocadaceae</taxon>
        <taxon>Seiridium</taxon>
    </lineage>
</organism>
<sequence>MSVYVITGVSKGIGFELVKQISEDPNNLVVGLVRDRVTTQKKVANELGDRSNVHILHGDLTSHASLKQAAADTAKIVGERGIDYLVANGAFPSLFDAYDPIGALADKADELDDVSAKLFQTNVVGNIHLFNVFLPLVLKGKVKKVIAISSGHGDLDFINDLEVEISALYSASKAAMNVVVAKFNAQYKKDGVLFLSMSPGVVEVGHFQNATPEQIQGVMGFMGKLATYAPHFKGPTPVEEAIPIIRSTWEKASIESGYGDHAMSCDGVKSNCTKCSRSHRKCQGLRLSWPRANDHRRAVVSKSRPPSLSPLTCLITDARFVHMSNWDVELHHSLAGSVPERTLSLLDVPTIWNPSKLEALDQDLFEYFCLVASSSLASFSHDATTVGNVLARIALEGETASAVAVRQALLAFSSLHRYGLHAHAIQLKIDALGSLSRSAAPSLGVKETIQHIATGILLISFEVHQSSCTSGQWTGYLSGVKTVLNASSTKTLLQFDSDVAALLDFVHYHDVLAHFSLFHWTGEAPEVPPTPTDLFCSQPTAPYLLHAKPVVSNNSEDILNEATLIVQLYQLALLVYLNRSSEGLMNQTVGIKEHIDRAFAIFSRLSSCKQQFPIHIIGCEARDDEQRAVVLDLIARTEKTNSSRSFHYCKKILQAVWAQDDLAYGNSIGYRDKLISIMSRCKVVPSFV</sequence>